<dbReference type="Pfam" id="PF00440">
    <property type="entry name" value="TetR_N"/>
    <property type="match status" value="1"/>
</dbReference>
<keyword evidence="3" id="KW-0804">Transcription</keyword>
<dbReference type="PROSITE" id="PS50977">
    <property type="entry name" value="HTH_TETR_2"/>
    <property type="match status" value="1"/>
</dbReference>
<evidence type="ECO:0000256" key="4">
    <source>
        <dbReference type="PROSITE-ProRule" id="PRU00335"/>
    </source>
</evidence>
<dbReference type="InterPro" id="IPR023772">
    <property type="entry name" value="DNA-bd_HTH_TetR-type_CS"/>
</dbReference>
<evidence type="ECO:0000259" key="5">
    <source>
        <dbReference type="PROSITE" id="PS50977"/>
    </source>
</evidence>
<dbReference type="Proteomes" id="UP000294555">
    <property type="component" value="Unassembled WGS sequence"/>
</dbReference>
<dbReference type="Pfam" id="PF16925">
    <property type="entry name" value="TetR_C_13"/>
    <property type="match status" value="1"/>
</dbReference>
<dbReference type="RefSeq" id="WP_132922858.1">
    <property type="nucleotide sequence ID" value="NZ_SJOI01000001.1"/>
</dbReference>
<name>A0A4R1N9I0_9GAMM</name>
<dbReference type="AlphaFoldDB" id="A0A4R1N9I0"/>
<evidence type="ECO:0000256" key="3">
    <source>
        <dbReference type="ARBA" id="ARBA00023163"/>
    </source>
</evidence>
<dbReference type="SUPFAM" id="SSF46689">
    <property type="entry name" value="Homeodomain-like"/>
    <property type="match status" value="1"/>
</dbReference>
<dbReference type="InterPro" id="IPR011075">
    <property type="entry name" value="TetR_C"/>
</dbReference>
<dbReference type="EMBL" id="SJOI01000001">
    <property type="protein sequence ID" value="TCL04045.1"/>
    <property type="molecule type" value="Genomic_DNA"/>
</dbReference>
<dbReference type="OrthoDB" id="270177at2"/>
<evidence type="ECO:0000313" key="6">
    <source>
        <dbReference type="EMBL" id="TCL04045.1"/>
    </source>
</evidence>
<evidence type="ECO:0000313" key="7">
    <source>
        <dbReference type="Proteomes" id="UP000294555"/>
    </source>
</evidence>
<comment type="caution">
    <text evidence="6">The sequence shown here is derived from an EMBL/GenBank/DDBJ whole genome shotgun (WGS) entry which is preliminary data.</text>
</comment>
<sequence length="205" mass="22336">MKTSKTPLTRPRGRPRSFDRNTVLDRAMRLFWLRGYETTSLAELLKAMDVTTPSIYSAFGDKEHLFLEAIKRYIDGPGRYQADALEEKTAKGAVTRILSQAVESMVDPLTPPGCMLTLSAINCSAASASVQQAVTEARRQTELALCRRIERGIAEGDVPAGTDAAALAGFYATFLYGMSIKALEGVTRAQARAMADAALRAWPTD</sequence>
<dbReference type="InterPro" id="IPR001647">
    <property type="entry name" value="HTH_TetR"/>
</dbReference>
<dbReference type="InterPro" id="IPR009057">
    <property type="entry name" value="Homeodomain-like_sf"/>
</dbReference>
<dbReference type="PANTHER" id="PTHR47506">
    <property type="entry name" value="TRANSCRIPTIONAL REGULATORY PROTEIN"/>
    <property type="match status" value="1"/>
</dbReference>
<proteinExistence type="predicted"/>
<keyword evidence="7" id="KW-1185">Reference proteome</keyword>
<gene>
    <name evidence="6" type="ORF">EZJ58_2147</name>
</gene>
<feature type="DNA-binding region" description="H-T-H motif" evidence="4">
    <location>
        <begin position="40"/>
        <end position="59"/>
    </location>
</feature>
<dbReference type="PANTHER" id="PTHR47506:SF1">
    <property type="entry name" value="HTH-TYPE TRANSCRIPTIONAL REGULATOR YJDC"/>
    <property type="match status" value="1"/>
</dbReference>
<reference evidence="6 7" key="1">
    <citation type="submission" date="2019-02" db="EMBL/GenBank/DDBJ databases">
        <title>Investigation of anaerobic lignin degradation for improved lignocellulosic biofuels.</title>
        <authorList>
            <person name="Deangelis K."/>
        </authorList>
    </citation>
    <scope>NUCLEOTIDE SEQUENCE [LARGE SCALE GENOMIC DNA]</scope>
    <source>
        <strain evidence="6 7">159R</strain>
    </source>
</reference>
<accession>A0A4R1N9I0</accession>
<evidence type="ECO:0000256" key="1">
    <source>
        <dbReference type="ARBA" id="ARBA00023015"/>
    </source>
</evidence>
<dbReference type="SUPFAM" id="SSF48498">
    <property type="entry name" value="Tetracyclin repressor-like, C-terminal domain"/>
    <property type="match status" value="1"/>
</dbReference>
<evidence type="ECO:0000256" key="2">
    <source>
        <dbReference type="ARBA" id="ARBA00023125"/>
    </source>
</evidence>
<keyword evidence="1" id="KW-0805">Transcription regulation</keyword>
<dbReference type="GO" id="GO:0003677">
    <property type="term" value="F:DNA binding"/>
    <property type="evidence" value="ECO:0007669"/>
    <property type="project" value="UniProtKB-UniRule"/>
</dbReference>
<organism evidence="6 7">
    <name type="scientific">Sodalis ligni</name>
    <dbReference type="NCBI Taxonomy" id="2697027"/>
    <lineage>
        <taxon>Bacteria</taxon>
        <taxon>Pseudomonadati</taxon>
        <taxon>Pseudomonadota</taxon>
        <taxon>Gammaproteobacteria</taxon>
        <taxon>Enterobacterales</taxon>
        <taxon>Bruguierivoracaceae</taxon>
        <taxon>Sodalis</taxon>
    </lineage>
</organism>
<dbReference type="Gene3D" id="1.10.357.10">
    <property type="entry name" value="Tetracycline Repressor, domain 2"/>
    <property type="match status" value="1"/>
</dbReference>
<dbReference type="Gene3D" id="1.10.10.60">
    <property type="entry name" value="Homeodomain-like"/>
    <property type="match status" value="1"/>
</dbReference>
<dbReference type="PROSITE" id="PS01081">
    <property type="entry name" value="HTH_TETR_1"/>
    <property type="match status" value="1"/>
</dbReference>
<dbReference type="InterPro" id="IPR036271">
    <property type="entry name" value="Tet_transcr_reg_TetR-rel_C_sf"/>
</dbReference>
<feature type="domain" description="HTH tetR-type" evidence="5">
    <location>
        <begin position="17"/>
        <end position="77"/>
    </location>
</feature>
<protein>
    <submittedName>
        <fullName evidence="6">TetR family transcriptional regulator</fullName>
    </submittedName>
</protein>
<keyword evidence="2 4" id="KW-0238">DNA-binding</keyword>